<dbReference type="EMBL" id="JAUQSY010000003">
    <property type="protein sequence ID" value="MDO7874309.1"/>
    <property type="molecule type" value="Genomic_DNA"/>
</dbReference>
<organism evidence="1 2">
    <name type="scientific">Hymenobacter aranciens</name>
    <dbReference type="NCBI Taxonomy" id="3063996"/>
    <lineage>
        <taxon>Bacteria</taxon>
        <taxon>Pseudomonadati</taxon>
        <taxon>Bacteroidota</taxon>
        <taxon>Cytophagia</taxon>
        <taxon>Cytophagales</taxon>
        <taxon>Hymenobacteraceae</taxon>
        <taxon>Hymenobacter</taxon>
    </lineage>
</organism>
<accession>A0ABT9B7Q7</accession>
<protein>
    <submittedName>
        <fullName evidence="1">Uncharacterized protein</fullName>
    </submittedName>
</protein>
<evidence type="ECO:0000313" key="2">
    <source>
        <dbReference type="Proteomes" id="UP001176429"/>
    </source>
</evidence>
<dbReference type="RefSeq" id="WP_305005622.1">
    <property type="nucleotide sequence ID" value="NZ_JAUQSY010000003.1"/>
</dbReference>
<proteinExistence type="predicted"/>
<comment type="caution">
    <text evidence="1">The sequence shown here is derived from an EMBL/GenBank/DDBJ whole genome shotgun (WGS) entry which is preliminary data.</text>
</comment>
<dbReference type="Proteomes" id="UP001176429">
    <property type="component" value="Unassembled WGS sequence"/>
</dbReference>
<evidence type="ECO:0000313" key="1">
    <source>
        <dbReference type="EMBL" id="MDO7874309.1"/>
    </source>
</evidence>
<keyword evidence="2" id="KW-1185">Reference proteome</keyword>
<gene>
    <name evidence="1" type="ORF">Q5H93_06160</name>
</gene>
<name>A0ABT9B7Q7_9BACT</name>
<reference evidence="1" key="1">
    <citation type="submission" date="2023-07" db="EMBL/GenBank/DDBJ databases">
        <authorList>
            <person name="Kim M.K."/>
        </authorList>
    </citation>
    <scope>NUCLEOTIDE SEQUENCE</scope>
    <source>
        <strain evidence="1">ASUV-10-1</strain>
    </source>
</reference>
<sequence>MSDTPTPQPYRQQYDTTSVTCSRPAYQQLRALAQQLSDRRQRSTSIKETLDVVLAAVAHHAIPLV</sequence>